<dbReference type="Proteomes" id="UP000242958">
    <property type="component" value="Unassembled WGS sequence"/>
</dbReference>
<dbReference type="Pfam" id="PF08032">
    <property type="entry name" value="SpoU_sub_bind"/>
    <property type="match status" value="1"/>
</dbReference>
<dbReference type="CDD" id="cd18103">
    <property type="entry name" value="SpoU-like_RlmB"/>
    <property type="match status" value="1"/>
</dbReference>
<comment type="caution">
    <text evidence="5">The sequence shown here is derived from an EMBL/GenBank/DDBJ whole genome shotgun (WGS) entry which is preliminary data.</text>
</comment>
<proteinExistence type="inferred from homology"/>
<dbReference type="GO" id="GO:0008173">
    <property type="term" value="F:RNA methyltransferase activity"/>
    <property type="evidence" value="ECO:0007669"/>
    <property type="project" value="InterPro"/>
</dbReference>
<evidence type="ECO:0000313" key="6">
    <source>
        <dbReference type="Proteomes" id="UP000242958"/>
    </source>
</evidence>
<dbReference type="SUPFAM" id="SSF75217">
    <property type="entry name" value="alpha/beta knot"/>
    <property type="match status" value="1"/>
</dbReference>
<dbReference type="InterPro" id="IPR029026">
    <property type="entry name" value="tRNA_m1G_MTases_N"/>
</dbReference>
<dbReference type="Gene3D" id="3.30.1330.30">
    <property type="match status" value="1"/>
</dbReference>
<dbReference type="EMBL" id="NFMF01000001">
    <property type="protein sequence ID" value="PNH22429.1"/>
    <property type="molecule type" value="Genomic_DNA"/>
</dbReference>
<sequence length="251" mass="27238">MVGVVMNKTKNWIIGRNSVKEALRAGRKIRKLYITKGQQSKGIQEIITQAEQGHIPLELIATKDMDALFPTTRHQGIAAESEPIVMVGLDSVLAMVEAKGETPFLILLDGIEDVHNMGAIIRTAECAGAHSVLIPKRRSAPINETVGKTSAGAIEYMPLVSIGNVTQTVQWLQKKGFWVIGADMSGSIEYDQADMTVPLVLVIGSEGKGISPLVKKHCDLLVRIPMFGQVNSLNASVASAILIYEAVRQRK</sequence>
<dbReference type="GO" id="GO:0006396">
    <property type="term" value="P:RNA processing"/>
    <property type="evidence" value="ECO:0007669"/>
    <property type="project" value="InterPro"/>
</dbReference>
<evidence type="ECO:0000256" key="3">
    <source>
        <dbReference type="ARBA" id="ARBA00022679"/>
    </source>
</evidence>
<feature type="domain" description="RNA 2-O ribose methyltransferase substrate binding" evidence="4">
    <location>
        <begin position="12"/>
        <end position="87"/>
    </location>
</feature>
<dbReference type="FunFam" id="3.40.1280.10:FF:000008">
    <property type="entry name" value="Group 3 RNA methyltransferase TrmH"/>
    <property type="match status" value="1"/>
</dbReference>
<dbReference type="InterPro" id="IPR029028">
    <property type="entry name" value="Alpha/beta_knot_MTases"/>
</dbReference>
<comment type="similarity">
    <text evidence="1">Belongs to the class IV-like SAM-binding methyltransferase superfamily. RNA methyltransferase TrmH family.</text>
</comment>
<dbReference type="InterPro" id="IPR013123">
    <property type="entry name" value="SpoU_subst-bd"/>
</dbReference>
<dbReference type="InterPro" id="IPR029064">
    <property type="entry name" value="Ribosomal_eL30-like_sf"/>
</dbReference>
<name>A0A2J8BCD0_9FIRM</name>
<accession>A0A2J8BCD0</accession>
<dbReference type="GO" id="GO:0005829">
    <property type="term" value="C:cytosol"/>
    <property type="evidence" value="ECO:0007669"/>
    <property type="project" value="TreeGrafter"/>
</dbReference>
<evidence type="ECO:0000256" key="2">
    <source>
        <dbReference type="ARBA" id="ARBA00022603"/>
    </source>
</evidence>
<dbReference type="SMART" id="SM00967">
    <property type="entry name" value="SpoU_sub_bind"/>
    <property type="match status" value="1"/>
</dbReference>
<dbReference type="InterPro" id="IPR001537">
    <property type="entry name" value="SpoU_MeTrfase"/>
</dbReference>
<dbReference type="PANTHER" id="PTHR46429">
    <property type="entry name" value="23S RRNA (GUANOSINE-2'-O-)-METHYLTRANSFERASE RLMB"/>
    <property type="match status" value="1"/>
</dbReference>
<dbReference type="NCBIfam" id="TIGR00186">
    <property type="entry name" value="rRNA_methyl_3"/>
    <property type="match status" value="1"/>
</dbReference>
<evidence type="ECO:0000256" key="1">
    <source>
        <dbReference type="ARBA" id="ARBA00007228"/>
    </source>
</evidence>
<evidence type="ECO:0000313" key="5">
    <source>
        <dbReference type="EMBL" id="PNH22429.1"/>
    </source>
</evidence>
<gene>
    <name evidence="5" type="ORF">CAL30_00230</name>
</gene>
<dbReference type="Gene3D" id="3.40.1280.10">
    <property type="match status" value="1"/>
</dbReference>
<dbReference type="GO" id="GO:0032259">
    <property type="term" value="P:methylation"/>
    <property type="evidence" value="ECO:0007669"/>
    <property type="project" value="UniProtKB-KW"/>
</dbReference>
<dbReference type="SUPFAM" id="SSF55315">
    <property type="entry name" value="L30e-like"/>
    <property type="match status" value="1"/>
</dbReference>
<dbReference type="Pfam" id="PF00588">
    <property type="entry name" value="SpoU_methylase"/>
    <property type="match status" value="1"/>
</dbReference>
<keyword evidence="2 5" id="KW-0489">Methyltransferase</keyword>
<dbReference type="PANTHER" id="PTHR46429:SF1">
    <property type="entry name" value="23S RRNA (GUANOSINE-2'-O-)-METHYLTRANSFERASE RLMB"/>
    <property type="match status" value="1"/>
</dbReference>
<reference evidence="5 6" key="1">
    <citation type="submission" date="2017-05" db="EMBL/GenBank/DDBJ databases">
        <authorList>
            <person name="Song R."/>
            <person name="Chenine A.L."/>
            <person name="Ruprecht R.M."/>
        </authorList>
    </citation>
    <scope>NUCLEOTIDE SEQUENCE [LARGE SCALE GENOMIC DNA]</scope>
    <source>
        <strain evidence="5 6">KA00229</strain>
    </source>
</reference>
<protein>
    <submittedName>
        <fullName evidence="5">23S rRNA (Guanosine(2251)-2'-O)-methyltransferase RlmB</fullName>
    </submittedName>
</protein>
<keyword evidence="3 5" id="KW-0808">Transferase</keyword>
<evidence type="ECO:0000259" key="4">
    <source>
        <dbReference type="SMART" id="SM00967"/>
    </source>
</evidence>
<dbReference type="AlphaFoldDB" id="A0A2J8BCD0"/>
<dbReference type="GO" id="GO:0003723">
    <property type="term" value="F:RNA binding"/>
    <property type="evidence" value="ECO:0007669"/>
    <property type="project" value="InterPro"/>
</dbReference>
<organism evidence="5 6">
    <name type="scientific">Megasphaera hutchinsoni</name>
    <dbReference type="NCBI Taxonomy" id="1588748"/>
    <lineage>
        <taxon>Bacteria</taxon>
        <taxon>Bacillati</taxon>
        <taxon>Bacillota</taxon>
        <taxon>Negativicutes</taxon>
        <taxon>Veillonellales</taxon>
        <taxon>Veillonellaceae</taxon>
        <taxon>Megasphaera</taxon>
    </lineage>
</organism>
<dbReference type="InterPro" id="IPR004441">
    <property type="entry name" value="rRNA_MeTrfase_TrmH"/>
</dbReference>